<evidence type="ECO:0000256" key="1">
    <source>
        <dbReference type="ARBA" id="ARBA00022737"/>
    </source>
</evidence>
<comment type="caution">
    <text evidence="5">The sequence shown here is derived from an EMBL/GenBank/DDBJ whole genome shotgun (WGS) entry which is preliminary data.</text>
</comment>
<dbReference type="AlphaFoldDB" id="A0AAW1YH54"/>
<dbReference type="SMART" id="SM00360">
    <property type="entry name" value="RRM"/>
    <property type="match status" value="2"/>
</dbReference>
<evidence type="ECO:0000256" key="2">
    <source>
        <dbReference type="ARBA" id="ARBA00022884"/>
    </source>
</evidence>
<dbReference type="PANTHER" id="PTHR48032:SF12">
    <property type="entry name" value="RRM DOMAIN-CONTAINING PROTEIN"/>
    <property type="match status" value="1"/>
</dbReference>
<dbReference type="PANTHER" id="PTHR48032">
    <property type="entry name" value="RNA-BINDING PROTEIN MUSASHI HOMOLOG RBP6"/>
    <property type="match status" value="1"/>
</dbReference>
<dbReference type="Pfam" id="PF00076">
    <property type="entry name" value="RRM_1"/>
    <property type="match status" value="2"/>
</dbReference>
<accession>A0AAW1YH54</accession>
<evidence type="ECO:0000313" key="5">
    <source>
        <dbReference type="EMBL" id="KAK9947531.1"/>
    </source>
</evidence>
<gene>
    <name evidence="5" type="ORF">M0R45_003151</name>
</gene>
<dbReference type="Proteomes" id="UP001457282">
    <property type="component" value="Unassembled WGS sequence"/>
</dbReference>
<proteinExistence type="predicted"/>
<dbReference type="PROSITE" id="PS50102">
    <property type="entry name" value="RRM"/>
    <property type="match status" value="2"/>
</dbReference>
<dbReference type="GO" id="GO:0006417">
    <property type="term" value="P:regulation of translation"/>
    <property type="evidence" value="ECO:0007669"/>
    <property type="project" value="TreeGrafter"/>
</dbReference>
<organism evidence="5 6">
    <name type="scientific">Rubus argutus</name>
    <name type="common">Southern blackberry</name>
    <dbReference type="NCBI Taxonomy" id="59490"/>
    <lineage>
        <taxon>Eukaryota</taxon>
        <taxon>Viridiplantae</taxon>
        <taxon>Streptophyta</taxon>
        <taxon>Embryophyta</taxon>
        <taxon>Tracheophyta</taxon>
        <taxon>Spermatophyta</taxon>
        <taxon>Magnoliopsida</taxon>
        <taxon>eudicotyledons</taxon>
        <taxon>Gunneridae</taxon>
        <taxon>Pentapetalae</taxon>
        <taxon>rosids</taxon>
        <taxon>fabids</taxon>
        <taxon>Rosales</taxon>
        <taxon>Rosaceae</taxon>
        <taxon>Rosoideae</taxon>
        <taxon>Rosoideae incertae sedis</taxon>
        <taxon>Rubus</taxon>
    </lineage>
</organism>
<dbReference type="InterPro" id="IPR012677">
    <property type="entry name" value="Nucleotide-bd_a/b_plait_sf"/>
</dbReference>
<sequence>MDREQNRKLFVGGIPWQVDETILEEYFSKYGEVEESVIVLDRITRQPREFGFVTFTDPLVAKRALEENHSIFGKRIDVRPSEPRRERNQINQGDQHVQRQGLYIPNKIFVGGLPHDLTEDEFKDYFAKFGAIDDGVIIYDKKNNTPKGFGFITFESDEVVVDVLHEQQNKRHELKNKLVEVVRAVPDDKKNDSPMMKNWYDWGRLGLDFWGWLQFDDLAFGLDRLFCYNCGGAYGYGHSQGCLYWPNPYNGVWYIMRVIHASWIGGGEVDPTAWNGYSNVDLPTYVNPEAAYAITALA</sequence>
<keyword evidence="2 3" id="KW-0694">RNA-binding</keyword>
<keyword evidence="1" id="KW-0677">Repeat</keyword>
<feature type="domain" description="RRM" evidence="4">
    <location>
        <begin position="7"/>
        <end position="83"/>
    </location>
</feature>
<protein>
    <recommendedName>
        <fullName evidence="4">RRM domain-containing protein</fullName>
    </recommendedName>
</protein>
<dbReference type="EMBL" id="JBEDUW010000001">
    <property type="protein sequence ID" value="KAK9947531.1"/>
    <property type="molecule type" value="Genomic_DNA"/>
</dbReference>
<evidence type="ECO:0000259" key="4">
    <source>
        <dbReference type="PROSITE" id="PS50102"/>
    </source>
</evidence>
<reference evidence="5 6" key="1">
    <citation type="journal article" date="2023" name="G3 (Bethesda)">
        <title>A chromosome-length genome assembly and annotation of blackberry (Rubus argutus, cv. 'Hillquist').</title>
        <authorList>
            <person name="Bruna T."/>
            <person name="Aryal R."/>
            <person name="Dudchenko O."/>
            <person name="Sargent D.J."/>
            <person name="Mead D."/>
            <person name="Buti M."/>
            <person name="Cavallini A."/>
            <person name="Hytonen T."/>
            <person name="Andres J."/>
            <person name="Pham M."/>
            <person name="Weisz D."/>
            <person name="Mascagni F."/>
            <person name="Usai G."/>
            <person name="Natali L."/>
            <person name="Bassil N."/>
            <person name="Fernandez G.E."/>
            <person name="Lomsadze A."/>
            <person name="Armour M."/>
            <person name="Olukolu B."/>
            <person name="Poorten T."/>
            <person name="Britton C."/>
            <person name="Davik J."/>
            <person name="Ashrafi H."/>
            <person name="Aiden E.L."/>
            <person name="Borodovsky M."/>
            <person name="Worthington M."/>
        </authorList>
    </citation>
    <scope>NUCLEOTIDE SEQUENCE [LARGE SCALE GENOMIC DNA]</scope>
    <source>
        <strain evidence="5">PI 553951</strain>
    </source>
</reference>
<dbReference type="InterPro" id="IPR000504">
    <property type="entry name" value="RRM_dom"/>
</dbReference>
<evidence type="ECO:0000256" key="3">
    <source>
        <dbReference type="PROSITE-ProRule" id="PRU00176"/>
    </source>
</evidence>
<dbReference type="SUPFAM" id="SSF54928">
    <property type="entry name" value="RNA-binding domain, RBD"/>
    <property type="match status" value="2"/>
</dbReference>
<dbReference type="Gene3D" id="3.30.70.330">
    <property type="match status" value="2"/>
</dbReference>
<dbReference type="InterPro" id="IPR035979">
    <property type="entry name" value="RBD_domain_sf"/>
</dbReference>
<keyword evidence="6" id="KW-1185">Reference proteome</keyword>
<dbReference type="GO" id="GO:0003729">
    <property type="term" value="F:mRNA binding"/>
    <property type="evidence" value="ECO:0007669"/>
    <property type="project" value="TreeGrafter"/>
</dbReference>
<feature type="domain" description="RRM" evidence="4">
    <location>
        <begin position="106"/>
        <end position="186"/>
    </location>
</feature>
<evidence type="ECO:0000313" key="6">
    <source>
        <dbReference type="Proteomes" id="UP001457282"/>
    </source>
</evidence>
<name>A0AAW1YH54_RUBAR</name>